<dbReference type="EMBL" id="VDEP01000321">
    <property type="protein sequence ID" value="KAA1103654.1"/>
    <property type="molecule type" value="Genomic_DNA"/>
</dbReference>
<dbReference type="AlphaFoldDB" id="A0A5B0PSD6"/>
<protein>
    <recommendedName>
        <fullName evidence="3">Retrovirus-related Pol polyprotein from transposon TNT 1-94</fullName>
    </recommendedName>
</protein>
<reference evidence="1 2" key="1">
    <citation type="submission" date="2019-05" db="EMBL/GenBank/DDBJ databases">
        <title>Emergence of the Ug99 lineage of the wheat stem rust pathogen through somatic hybridization.</title>
        <authorList>
            <person name="Li F."/>
            <person name="Upadhyaya N.M."/>
            <person name="Sperschneider J."/>
            <person name="Matny O."/>
            <person name="Nguyen-Phuc H."/>
            <person name="Mago R."/>
            <person name="Raley C."/>
            <person name="Miller M.E."/>
            <person name="Silverstein K.A.T."/>
            <person name="Henningsen E."/>
            <person name="Hirsch C.D."/>
            <person name="Visser B."/>
            <person name="Pretorius Z.A."/>
            <person name="Steffenson B.J."/>
            <person name="Schwessinger B."/>
            <person name="Dodds P.N."/>
            <person name="Figueroa M."/>
        </authorList>
    </citation>
    <scope>NUCLEOTIDE SEQUENCE [LARGE SCALE GENOMIC DNA]</scope>
    <source>
        <strain evidence="1 2">Ug99</strain>
    </source>
</reference>
<name>A0A5B0PSD6_PUCGR</name>
<dbReference type="Pfam" id="PF14223">
    <property type="entry name" value="Retrotran_gag_2"/>
    <property type="match status" value="1"/>
</dbReference>
<evidence type="ECO:0008006" key="3">
    <source>
        <dbReference type="Google" id="ProtNLM"/>
    </source>
</evidence>
<accession>A0A5B0PSD6</accession>
<evidence type="ECO:0000313" key="2">
    <source>
        <dbReference type="Proteomes" id="UP000325313"/>
    </source>
</evidence>
<dbReference type="Proteomes" id="UP000325313">
    <property type="component" value="Unassembled WGS sequence"/>
</dbReference>
<evidence type="ECO:0000313" key="1">
    <source>
        <dbReference type="EMBL" id="KAA1103654.1"/>
    </source>
</evidence>
<sequence length="255" mass="28747">MEAVNPTILKMTIEAIPTLTEDNFSSWRTRINALFKLGGLKEQMAEGEPALADDDNTMLCAIIIAKISPTTHTNVVTAINEVNAQLLWKAILKRFISSEPSNRARVYNAFANISFDVSNIEKFITEVRSSLVKMEDVGITLPEDIITYDLLRRLPNSLDNIKQTITHSRNGEDIKPQSLLDHLEIHLNELKVSSSSNSESIATSMFTKEDPRCIPGHHNPYAKSHPKENCWKVYPEKKAEFMKKKEDSHTRAKAA</sequence>
<gene>
    <name evidence="1" type="ORF">PGTUg99_050085</name>
</gene>
<proteinExistence type="predicted"/>
<organism evidence="1 2">
    <name type="scientific">Puccinia graminis f. sp. tritici</name>
    <dbReference type="NCBI Taxonomy" id="56615"/>
    <lineage>
        <taxon>Eukaryota</taxon>
        <taxon>Fungi</taxon>
        <taxon>Dikarya</taxon>
        <taxon>Basidiomycota</taxon>
        <taxon>Pucciniomycotina</taxon>
        <taxon>Pucciniomycetes</taxon>
        <taxon>Pucciniales</taxon>
        <taxon>Pucciniaceae</taxon>
        <taxon>Puccinia</taxon>
    </lineage>
</organism>
<comment type="caution">
    <text evidence="1">The sequence shown here is derived from an EMBL/GenBank/DDBJ whole genome shotgun (WGS) entry which is preliminary data.</text>
</comment>